<accession>A0A2S4KXJ5</accession>
<evidence type="ECO:0000256" key="7">
    <source>
        <dbReference type="SAM" id="Phobius"/>
    </source>
</evidence>
<keyword evidence="11" id="KW-1185">Reference proteome</keyword>
<comment type="caution">
    <text evidence="10">The sequence shown here is derived from an EMBL/GenBank/DDBJ whole genome shotgun (WGS) entry which is preliminary data.</text>
</comment>
<dbReference type="InterPro" id="IPR052337">
    <property type="entry name" value="SAT4-like"/>
</dbReference>
<name>A0A2S4KXJ5_9HYPO</name>
<evidence type="ECO:0000259" key="9">
    <source>
        <dbReference type="Pfam" id="PF20684"/>
    </source>
</evidence>
<dbReference type="InterPro" id="IPR049326">
    <property type="entry name" value="Rhodopsin_dom_fungi"/>
</dbReference>
<dbReference type="Proteomes" id="UP000237481">
    <property type="component" value="Unassembled WGS sequence"/>
</dbReference>
<feature type="transmembrane region" description="Helical" evidence="7">
    <location>
        <begin position="229"/>
        <end position="249"/>
    </location>
</feature>
<feature type="transmembrane region" description="Helical" evidence="7">
    <location>
        <begin position="144"/>
        <end position="166"/>
    </location>
</feature>
<evidence type="ECO:0000256" key="5">
    <source>
        <dbReference type="ARBA" id="ARBA00038359"/>
    </source>
</evidence>
<evidence type="ECO:0000313" key="10">
    <source>
        <dbReference type="EMBL" id="POR34915.1"/>
    </source>
</evidence>
<feature type="domain" description="Rhodopsin" evidence="9">
    <location>
        <begin position="112"/>
        <end position="282"/>
    </location>
</feature>
<evidence type="ECO:0000256" key="6">
    <source>
        <dbReference type="SAM" id="MobiDB-lite"/>
    </source>
</evidence>
<feature type="region of interest" description="Disordered" evidence="6">
    <location>
        <begin position="295"/>
        <end position="351"/>
    </location>
</feature>
<evidence type="ECO:0000256" key="4">
    <source>
        <dbReference type="ARBA" id="ARBA00023136"/>
    </source>
</evidence>
<dbReference type="PANTHER" id="PTHR33048:SF47">
    <property type="entry name" value="INTEGRAL MEMBRANE PROTEIN-RELATED"/>
    <property type="match status" value="1"/>
</dbReference>
<dbReference type="OrthoDB" id="2988756at2759"/>
<evidence type="ECO:0000256" key="8">
    <source>
        <dbReference type="SAM" id="SignalP"/>
    </source>
</evidence>
<feature type="signal peptide" evidence="8">
    <location>
        <begin position="1"/>
        <end position="23"/>
    </location>
</feature>
<keyword evidence="8" id="KW-0732">Signal</keyword>
<feature type="transmembrane region" description="Helical" evidence="7">
    <location>
        <begin position="110"/>
        <end position="132"/>
    </location>
</feature>
<evidence type="ECO:0000256" key="3">
    <source>
        <dbReference type="ARBA" id="ARBA00022989"/>
    </source>
</evidence>
<evidence type="ECO:0000256" key="1">
    <source>
        <dbReference type="ARBA" id="ARBA00004141"/>
    </source>
</evidence>
<feature type="compositionally biased region" description="Polar residues" evidence="6">
    <location>
        <begin position="304"/>
        <end position="319"/>
    </location>
</feature>
<proteinExistence type="inferred from homology"/>
<protein>
    <recommendedName>
        <fullName evidence="9">Rhodopsin domain-containing protein</fullName>
    </recommendedName>
</protein>
<keyword evidence="4 7" id="KW-0472">Membrane</keyword>
<organism evidence="10 11">
    <name type="scientific">Tolypocladium paradoxum</name>
    <dbReference type="NCBI Taxonomy" id="94208"/>
    <lineage>
        <taxon>Eukaryota</taxon>
        <taxon>Fungi</taxon>
        <taxon>Dikarya</taxon>
        <taxon>Ascomycota</taxon>
        <taxon>Pezizomycotina</taxon>
        <taxon>Sordariomycetes</taxon>
        <taxon>Hypocreomycetidae</taxon>
        <taxon>Hypocreales</taxon>
        <taxon>Ophiocordycipitaceae</taxon>
        <taxon>Tolypocladium</taxon>
    </lineage>
</organism>
<comment type="similarity">
    <text evidence="5">Belongs to the SAT4 family.</text>
</comment>
<sequence>MSAFNTEALSLLVVGLVMTALRASVRVPSVGSDRLSPDDYLVALASICYVIETTLAYYAEDNANGLTNGFMTDSQRAELHPNGTEYELRLGNSARRNSDLGRELGSKLQLGSWVSSSVLLWALKAAVCSLYLRLANSHHRGYRLPAYAGFGVIAASWLAVTLSLFLSCRPLRRMWQVYPDPGAQCQPASSPVLIWMYMGFNVATYVYLMAMPIPMLFKEALPAWQKITTVVLLGCGLVVTAAAIIRPVVVSTSADIRLARLWAIREAFAALCTANMAILLPSLTKWAVSWTSQRGEQPCHHRSPQSTLESPNSTNMNGNDSEETIYIYEPSEKADPDGRPSSGDESERRIQRRVDVCVMAEDERVPVRSGNYTGVWSGDKGGRPVPQTRSRYFGDYIHQRTYVRM</sequence>
<dbReference type="Pfam" id="PF20684">
    <property type="entry name" value="Fung_rhodopsin"/>
    <property type="match status" value="1"/>
</dbReference>
<dbReference type="PANTHER" id="PTHR33048">
    <property type="entry name" value="PTH11-LIKE INTEGRAL MEMBRANE PROTEIN (AFU_ORTHOLOGUE AFUA_5G11245)"/>
    <property type="match status" value="1"/>
</dbReference>
<comment type="subcellular location">
    <subcellularLocation>
        <location evidence="1">Membrane</location>
        <topology evidence="1">Multi-pass membrane protein</topology>
    </subcellularLocation>
</comment>
<feature type="transmembrane region" description="Helical" evidence="7">
    <location>
        <begin position="194"/>
        <end position="217"/>
    </location>
</feature>
<evidence type="ECO:0000313" key="11">
    <source>
        <dbReference type="Proteomes" id="UP000237481"/>
    </source>
</evidence>
<dbReference type="EMBL" id="PKSG01000480">
    <property type="protein sequence ID" value="POR34915.1"/>
    <property type="molecule type" value="Genomic_DNA"/>
</dbReference>
<feature type="chain" id="PRO_5015535196" description="Rhodopsin domain-containing protein" evidence="8">
    <location>
        <begin position="24"/>
        <end position="405"/>
    </location>
</feature>
<dbReference type="GO" id="GO:0016020">
    <property type="term" value="C:membrane"/>
    <property type="evidence" value="ECO:0007669"/>
    <property type="project" value="UniProtKB-SubCell"/>
</dbReference>
<keyword evidence="3 7" id="KW-1133">Transmembrane helix</keyword>
<gene>
    <name evidence="10" type="ORF">TPAR_04891</name>
</gene>
<dbReference type="AlphaFoldDB" id="A0A2S4KXJ5"/>
<evidence type="ECO:0000256" key="2">
    <source>
        <dbReference type="ARBA" id="ARBA00022692"/>
    </source>
</evidence>
<reference evidence="10 11" key="1">
    <citation type="submission" date="2018-01" db="EMBL/GenBank/DDBJ databases">
        <title>Harnessing the power of phylogenomics to disentangle the directionality and signatures of interkingdom host jumping in the parasitic fungal genus Tolypocladium.</title>
        <authorList>
            <person name="Quandt C.A."/>
            <person name="Patterson W."/>
            <person name="Spatafora J.W."/>
        </authorList>
    </citation>
    <scope>NUCLEOTIDE SEQUENCE [LARGE SCALE GENOMIC DNA]</scope>
    <source>
        <strain evidence="10 11">NRBC 100945</strain>
    </source>
</reference>
<keyword evidence="2 7" id="KW-0812">Transmembrane</keyword>